<reference evidence="3 4" key="1">
    <citation type="journal article" date="2023" name="Nat. Commun.">
        <title>Origin of minicircular mitochondrial genomes in red algae.</title>
        <authorList>
            <person name="Lee Y."/>
            <person name="Cho C.H."/>
            <person name="Lee Y.M."/>
            <person name="Park S.I."/>
            <person name="Yang J.H."/>
            <person name="West J.A."/>
            <person name="Bhattacharya D."/>
            <person name="Yoon H.S."/>
        </authorList>
    </citation>
    <scope>NUCLEOTIDE SEQUENCE [LARGE SCALE GENOMIC DNA]</scope>
    <source>
        <strain evidence="3 4">CCMP1338</strain>
        <tissue evidence="3">Whole cell</tissue>
    </source>
</reference>
<evidence type="ECO:0000256" key="2">
    <source>
        <dbReference type="SAM" id="SignalP"/>
    </source>
</evidence>
<dbReference type="AlphaFoldDB" id="A0AAV8UHQ2"/>
<comment type="caution">
    <text evidence="3">The sequence shown here is derived from an EMBL/GenBank/DDBJ whole genome shotgun (WGS) entry which is preliminary data.</text>
</comment>
<organism evidence="3 4">
    <name type="scientific">Rhodosorus marinus</name>
    <dbReference type="NCBI Taxonomy" id="101924"/>
    <lineage>
        <taxon>Eukaryota</taxon>
        <taxon>Rhodophyta</taxon>
        <taxon>Stylonematophyceae</taxon>
        <taxon>Stylonematales</taxon>
        <taxon>Stylonemataceae</taxon>
        <taxon>Rhodosorus</taxon>
    </lineage>
</organism>
<keyword evidence="4" id="KW-1185">Reference proteome</keyword>
<dbReference type="Proteomes" id="UP001157974">
    <property type="component" value="Unassembled WGS sequence"/>
</dbReference>
<dbReference type="PANTHER" id="PTHR34801">
    <property type="entry name" value="EXPRESSED PROTEIN"/>
    <property type="match status" value="1"/>
</dbReference>
<protein>
    <submittedName>
        <fullName evidence="3">Uncharacterized protein</fullName>
    </submittedName>
</protein>
<evidence type="ECO:0000313" key="4">
    <source>
        <dbReference type="Proteomes" id="UP001157974"/>
    </source>
</evidence>
<dbReference type="EMBL" id="JAMWBK010000009">
    <property type="protein sequence ID" value="KAJ8902035.1"/>
    <property type="molecule type" value="Genomic_DNA"/>
</dbReference>
<dbReference type="PANTHER" id="PTHR34801:SF6">
    <property type="entry name" value="SLL1620 PROTEIN"/>
    <property type="match status" value="1"/>
</dbReference>
<evidence type="ECO:0000256" key="1">
    <source>
        <dbReference type="SAM" id="MobiDB-lite"/>
    </source>
</evidence>
<keyword evidence="2" id="KW-0732">Signal</keyword>
<gene>
    <name evidence="3" type="ORF">NDN08_006443</name>
</gene>
<dbReference type="Pfam" id="PF07386">
    <property type="entry name" value="DUF1499"/>
    <property type="match status" value="1"/>
</dbReference>
<accession>A0AAV8UHQ2</accession>
<evidence type="ECO:0000313" key="3">
    <source>
        <dbReference type="EMBL" id="KAJ8902035.1"/>
    </source>
</evidence>
<feature type="signal peptide" evidence="2">
    <location>
        <begin position="1"/>
        <end position="17"/>
    </location>
</feature>
<feature type="region of interest" description="Disordered" evidence="1">
    <location>
        <begin position="226"/>
        <end position="252"/>
    </location>
</feature>
<feature type="chain" id="PRO_5043597265" evidence="2">
    <location>
        <begin position="18"/>
        <end position="252"/>
    </location>
</feature>
<proteinExistence type="predicted"/>
<sequence length="252" mass="27635">MVLSFQALMHLLPRTRAVAGASVCCRMDLSTTAIGFAKKAVLGAATSMVLVGAAPAPPIDGNCPECLGIVDGLLADCPEDSFSCVSSQDDAPLHFHEPWEYDGTSSSAQIRLERLLETEYTSRVITSRSGYILIEFFDALGNVDDAEFYFTPGDNLIQFRSNRRGGGTDLGANKLRMEGIRKKLRFAKVPVLRNRRRVFVFFESPFDSFGPGTSKNMDVRKAEDGPATRFDFDPLSPVPRPLHGKRGSQILP</sequence>
<dbReference type="InterPro" id="IPR010865">
    <property type="entry name" value="DUF1499"/>
</dbReference>
<name>A0AAV8UHQ2_9RHOD</name>